<comment type="caution">
    <text evidence="1">The sequence shown here is derived from an EMBL/GenBank/DDBJ whole genome shotgun (WGS) entry which is preliminary data.</text>
</comment>
<evidence type="ECO:0000313" key="2">
    <source>
        <dbReference type="Proteomes" id="UP000013909"/>
    </source>
</evidence>
<proteinExistence type="predicted"/>
<name>R7ZNU4_9BACT</name>
<dbReference type="EMBL" id="AQHR01000097">
    <property type="protein sequence ID" value="EON75752.1"/>
    <property type="molecule type" value="Genomic_DNA"/>
</dbReference>
<dbReference type="AlphaFoldDB" id="R7ZNU4"/>
<organism evidence="1 2">
    <name type="scientific">Lunatimonas lonarensis</name>
    <dbReference type="NCBI Taxonomy" id="1232681"/>
    <lineage>
        <taxon>Bacteria</taxon>
        <taxon>Pseudomonadati</taxon>
        <taxon>Bacteroidota</taxon>
        <taxon>Cytophagia</taxon>
        <taxon>Cytophagales</taxon>
        <taxon>Cyclobacteriaceae</taxon>
    </lineage>
</organism>
<gene>
    <name evidence="1" type="ORF">ADIS_3784</name>
</gene>
<protein>
    <submittedName>
        <fullName evidence="1">Uncharacterized protein</fullName>
    </submittedName>
</protein>
<sequence length="55" mass="6153">MNAGWGEVSAIPTVELHIFERKLRDDFKRPFKVAVAKAITGDGSYGKGYLVERLD</sequence>
<evidence type="ECO:0000313" key="1">
    <source>
        <dbReference type="EMBL" id="EON75752.1"/>
    </source>
</evidence>
<dbReference type="Proteomes" id="UP000013909">
    <property type="component" value="Unassembled WGS sequence"/>
</dbReference>
<keyword evidence="2" id="KW-1185">Reference proteome</keyword>
<reference evidence="1 2" key="1">
    <citation type="submission" date="2013-02" db="EMBL/GenBank/DDBJ databases">
        <title>A novel strain isolated from Lonar lake, Maharashtra, India.</title>
        <authorList>
            <person name="Singh A."/>
        </authorList>
    </citation>
    <scope>NUCLEOTIDE SEQUENCE [LARGE SCALE GENOMIC DNA]</scope>
    <source>
        <strain evidence="1 2">AK24</strain>
    </source>
</reference>
<accession>R7ZNU4</accession>